<accession>A0A146K4M7</accession>
<sequence length="96" mass="11289">QIPNNLDQLKEELNKKEEEAKARGLIFNSQAFLKRMAQGRQQYYDSAEYVLKNGWPQQQQQQPTQNAVFVKHQEPAKPDLSRFTKKQVQPEDDDDE</sequence>
<name>A0A146K4M7_9EUKA</name>
<evidence type="ECO:0000313" key="2">
    <source>
        <dbReference type="EMBL" id="JAP91842.1"/>
    </source>
</evidence>
<feature type="region of interest" description="Disordered" evidence="1">
    <location>
        <begin position="72"/>
        <end position="96"/>
    </location>
</feature>
<gene>
    <name evidence="2" type="ORF">TPC1_16413</name>
</gene>
<feature type="non-terminal residue" evidence="2">
    <location>
        <position position="1"/>
    </location>
</feature>
<feature type="compositionally biased region" description="Basic and acidic residues" evidence="1">
    <location>
        <begin position="72"/>
        <end position="82"/>
    </location>
</feature>
<organism evidence="2">
    <name type="scientific">Trepomonas sp. PC1</name>
    <dbReference type="NCBI Taxonomy" id="1076344"/>
    <lineage>
        <taxon>Eukaryota</taxon>
        <taxon>Metamonada</taxon>
        <taxon>Diplomonadida</taxon>
        <taxon>Hexamitidae</taxon>
        <taxon>Hexamitinae</taxon>
        <taxon>Trepomonas</taxon>
    </lineage>
</organism>
<proteinExistence type="predicted"/>
<reference evidence="2" key="1">
    <citation type="submission" date="2015-07" db="EMBL/GenBank/DDBJ databases">
        <title>Adaptation to a free-living lifestyle via gene acquisitions in the diplomonad Trepomonas sp. PC1.</title>
        <authorList>
            <person name="Xu F."/>
            <person name="Jerlstrom-Hultqvist J."/>
            <person name="Kolisko M."/>
            <person name="Simpson A.G.B."/>
            <person name="Roger A.J."/>
            <person name="Svard S.G."/>
            <person name="Andersson J.O."/>
        </authorList>
    </citation>
    <scope>NUCLEOTIDE SEQUENCE</scope>
    <source>
        <strain evidence="2">PC1</strain>
    </source>
</reference>
<evidence type="ECO:0000256" key="1">
    <source>
        <dbReference type="SAM" id="MobiDB-lite"/>
    </source>
</evidence>
<protein>
    <submittedName>
        <fullName evidence="2">Uncharacterized protein</fullName>
    </submittedName>
</protein>
<dbReference type="AlphaFoldDB" id="A0A146K4M7"/>
<dbReference type="EMBL" id="GDID01004764">
    <property type="protein sequence ID" value="JAP91842.1"/>
    <property type="molecule type" value="Transcribed_RNA"/>
</dbReference>